<evidence type="ECO:0000256" key="3">
    <source>
        <dbReference type="ARBA" id="ARBA00022825"/>
    </source>
</evidence>
<comment type="similarity">
    <text evidence="4">Belongs to the peptidase S1B family.</text>
</comment>
<keyword evidence="1 4" id="KW-0645">Protease</keyword>
<dbReference type="EMBL" id="QHCT01000013">
    <property type="protein sequence ID" value="RHX84338.1"/>
    <property type="molecule type" value="Genomic_DNA"/>
</dbReference>
<reference evidence="6" key="1">
    <citation type="submission" date="2018-05" db="EMBL/GenBank/DDBJ databases">
        <title>Leptospira yasudae sp. nov. and Leptospira stimsonii sp. nov., two pathogenic species of the genus Leptospira isolated from environmental sources.</title>
        <authorList>
            <person name="Casanovas-Massana A."/>
            <person name="Hamond C."/>
            <person name="Santos L.A."/>
            <person name="Hacker K.P."/>
            <person name="Balassiano I."/>
            <person name="Medeiros M.A."/>
            <person name="Reis M.G."/>
            <person name="Ko A.I."/>
            <person name="Wunder E.A."/>
        </authorList>
    </citation>
    <scope>NUCLEOTIDE SEQUENCE [LARGE SCALE GENOMIC DNA]</scope>
    <source>
        <strain evidence="6">Yale</strain>
    </source>
</reference>
<name>A0A396YSC9_9LEPT</name>
<proteinExistence type="inferred from homology"/>
<dbReference type="AlphaFoldDB" id="A0A396YSC9"/>
<evidence type="ECO:0000256" key="1">
    <source>
        <dbReference type="ARBA" id="ARBA00022670"/>
    </source>
</evidence>
<dbReference type="GO" id="GO:0008236">
    <property type="term" value="F:serine-type peptidase activity"/>
    <property type="evidence" value="ECO:0007669"/>
    <property type="project" value="UniProtKB-KW"/>
</dbReference>
<evidence type="ECO:0000313" key="5">
    <source>
        <dbReference type="EMBL" id="RHX84338.1"/>
    </source>
</evidence>
<gene>
    <name evidence="5" type="ORF">DLM75_22805</name>
</gene>
<comment type="caution">
    <text evidence="5">The sequence shown here is derived from an EMBL/GenBank/DDBJ whole genome shotgun (WGS) entry which is preliminary data.</text>
</comment>
<dbReference type="GO" id="GO:0006508">
    <property type="term" value="P:proteolysis"/>
    <property type="evidence" value="ECO:0007669"/>
    <property type="project" value="UniProtKB-KW"/>
</dbReference>
<dbReference type="EC" id="3.4.21.-" evidence="4"/>
<dbReference type="Gene3D" id="2.40.10.120">
    <property type="match status" value="1"/>
</dbReference>
<sequence>MDPRMPKNCVQPLKAVSRLVSILRFKIRYHSLRSSYIINSRRRLEKKGFFIAKTRSPFWMLLFIWKKTMLKIKRNTLYVSFLIYLLSIPDCNVQKNSPEKWKDFKNRSVLIYRDKNLAPLGTGCVLGKNTILTTEHILRDLYEEVFVSYDAKNFFPVSILKTEKKFDSALLQLKTPSKNFPYENLEFVDRSELAEGLPVFAWTGAYGGTPGIYFGYISHIERTHFDSSLPKIPFIQVNQIAFPGASGSCVFLETGKAIGIVRSSIGITEGSQIGLVIPHGFIKVFLQDLP</sequence>
<dbReference type="InterPro" id="IPR008256">
    <property type="entry name" value="Peptidase_S1B"/>
</dbReference>
<evidence type="ECO:0000256" key="4">
    <source>
        <dbReference type="RuleBase" id="RU004296"/>
    </source>
</evidence>
<protein>
    <recommendedName>
        <fullName evidence="4">Serine protease</fullName>
        <ecNumber evidence="4">3.4.21.-</ecNumber>
    </recommendedName>
</protein>
<keyword evidence="2 4" id="KW-0378">Hydrolase</keyword>
<evidence type="ECO:0000256" key="2">
    <source>
        <dbReference type="ARBA" id="ARBA00022801"/>
    </source>
</evidence>
<dbReference type="InterPro" id="IPR009003">
    <property type="entry name" value="Peptidase_S1_PA"/>
</dbReference>
<dbReference type="PRINTS" id="PR00839">
    <property type="entry name" value="V8PROTEASE"/>
</dbReference>
<accession>A0A396YSC9</accession>
<keyword evidence="3 4" id="KW-0720">Serine protease</keyword>
<organism evidence="5 6">
    <name type="scientific">Leptospira stimsonii</name>
    <dbReference type="NCBI Taxonomy" id="2202203"/>
    <lineage>
        <taxon>Bacteria</taxon>
        <taxon>Pseudomonadati</taxon>
        <taxon>Spirochaetota</taxon>
        <taxon>Spirochaetia</taxon>
        <taxon>Leptospirales</taxon>
        <taxon>Leptospiraceae</taxon>
        <taxon>Leptospira</taxon>
    </lineage>
</organism>
<dbReference type="SUPFAM" id="SSF50494">
    <property type="entry name" value="Trypsin-like serine proteases"/>
    <property type="match status" value="1"/>
</dbReference>
<dbReference type="Pfam" id="PF13365">
    <property type="entry name" value="Trypsin_2"/>
    <property type="match status" value="1"/>
</dbReference>
<dbReference type="Proteomes" id="UP000265798">
    <property type="component" value="Unassembled WGS sequence"/>
</dbReference>
<evidence type="ECO:0000313" key="6">
    <source>
        <dbReference type="Proteomes" id="UP000265798"/>
    </source>
</evidence>